<comment type="caution">
    <text evidence="3">The sequence shown here is derived from an EMBL/GenBank/DDBJ whole genome shotgun (WGS) entry which is preliminary data.</text>
</comment>
<dbReference type="Gene3D" id="2.60.40.1090">
    <property type="entry name" value="Fimbrial-type adhesion domain"/>
    <property type="match status" value="1"/>
</dbReference>
<keyword evidence="4" id="KW-1185">Reference proteome</keyword>
<organism evidence="3 4">
    <name type="scientific">Pantoea wallisii</name>
    <dbReference type="NCBI Taxonomy" id="1076551"/>
    <lineage>
        <taxon>Bacteria</taxon>
        <taxon>Pseudomonadati</taxon>
        <taxon>Pseudomonadota</taxon>
        <taxon>Gammaproteobacteria</taxon>
        <taxon>Enterobacterales</taxon>
        <taxon>Erwiniaceae</taxon>
        <taxon>Pantoea</taxon>
    </lineage>
</organism>
<dbReference type="PANTHER" id="PTHR33420:SF26">
    <property type="entry name" value="FIMBRIAL SUBUNIT"/>
    <property type="match status" value="1"/>
</dbReference>
<dbReference type="GO" id="GO:0043709">
    <property type="term" value="P:cell adhesion involved in single-species biofilm formation"/>
    <property type="evidence" value="ECO:0007669"/>
    <property type="project" value="TreeGrafter"/>
</dbReference>
<dbReference type="InterPro" id="IPR008966">
    <property type="entry name" value="Adhesion_dom_sf"/>
</dbReference>
<feature type="signal peptide" evidence="1">
    <location>
        <begin position="1"/>
        <end position="23"/>
    </location>
</feature>
<proteinExistence type="predicted"/>
<feature type="domain" description="Fimbrial-type adhesion" evidence="2">
    <location>
        <begin position="34"/>
        <end position="178"/>
    </location>
</feature>
<dbReference type="InterPro" id="IPR050263">
    <property type="entry name" value="Bact_Fimbrial_Adh_Pro"/>
</dbReference>
<dbReference type="OrthoDB" id="6522787at2"/>
<dbReference type="Proteomes" id="UP000193104">
    <property type="component" value="Unassembled WGS sequence"/>
</dbReference>
<evidence type="ECO:0000256" key="1">
    <source>
        <dbReference type="SAM" id="SignalP"/>
    </source>
</evidence>
<dbReference type="PANTHER" id="PTHR33420">
    <property type="entry name" value="FIMBRIAL SUBUNIT ELFA-RELATED"/>
    <property type="match status" value="1"/>
</dbReference>
<dbReference type="InterPro" id="IPR000259">
    <property type="entry name" value="Adhesion_dom_fimbrial"/>
</dbReference>
<protein>
    <submittedName>
        <fullName evidence="3">Fimbria A protein</fullName>
    </submittedName>
</protein>
<dbReference type="SUPFAM" id="SSF49401">
    <property type="entry name" value="Bacterial adhesins"/>
    <property type="match status" value="1"/>
</dbReference>
<evidence type="ECO:0000313" key="3">
    <source>
        <dbReference type="EMBL" id="ORM70329.1"/>
    </source>
</evidence>
<dbReference type="InterPro" id="IPR036937">
    <property type="entry name" value="Adhesion_dom_fimbrial_sf"/>
</dbReference>
<dbReference type="STRING" id="1076551.HA48_17995"/>
<evidence type="ECO:0000259" key="2">
    <source>
        <dbReference type="Pfam" id="PF00419"/>
    </source>
</evidence>
<gene>
    <name evidence="3" type="ORF">HA48_17995</name>
</gene>
<dbReference type="Pfam" id="PF00419">
    <property type="entry name" value="Fimbrial"/>
    <property type="match status" value="1"/>
</dbReference>
<dbReference type="RefSeq" id="WP_128602598.1">
    <property type="nucleotide sequence ID" value="NZ_MLFS01000063.1"/>
</dbReference>
<dbReference type="AlphaFoldDB" id="A0A1X1D0X5"/>
<reference evidence="3 4" key="1">
    <citation type="journal article" date="2017" name="Antonie Van Leeuwenhoek">
        <title>Phylogenomic resolution of the bacterial genus Pantoea and its relationship with Erwinia and Tatumella.</title>
        <authorList>
            <person name="Palmer M."/>
            <person name="Steenkamp E.T."/>
            <person name="Coetzee M.P."/>
            <person name="Chan W.Y."/>
            <person name="van Zyl E."/>
            <person name="De Maayer P."/>
            <person name="Coutinho T.A."/>
            <person name="Blom J."/>
            <person name="Smits T.H."/>
            <person name="Duffy B."/>
            <person name="Venter S.N."/>
        </authorList>
    </citation>
    <scope>NUCLEOTIDE SEQUENCE [LARGE SCALE GENOMIC DNA]</scope>
    <source>
        <strain evidence="3 4">LMG 26277</strain>
    </source>
</reference>
<feature type="chain" id="PRO_5012416753" evidence="1">
    <location>
        <begin position="24"/>
        <end position="178"/>
    </location>
</feature>
<dbReference type="GO" id="GO:0009289">
    <property type="term" value="C:pilus"/>
    <property type="evidence" value="ECO:0007669"/>
    <property type="project" value="InterPro"/>
</dbReference>
<sequence length="178" mass="17729">MELKKIVLAMAMMSGMVAAGAHAAVVDNGSGKVTFNGSVIEAACSVKAGDDDKVVELGQIASSALAKGGTSTPRNFTIELENCDVSTLTDKTVTSTWTGASANGINGALGVTGTAKNIGIMLTSGDGAPIVLGTASSAQKLQNGNNTLSFAAYVKGSDTQAAAAGNFSGVANYTLAYQ</sequence>
<accession>A0A1X1D0X5</accession>
<evidence type="ECO:0000313" key="4">
    <source>
        <dbReference type="Proteomes" id="UP000193104"/>
    </source>
</evidence>
<keyword evidence="1" id="KW-0732">Signal</keyword>
<dbReference type="EMBL" id="MLFS01000063">
    <property type="protein sequence ID" value="ORM70329.1"/>
    <property type="molecule type" value="Genomic_DNA"/>
</dbReference>
<name>A0A1X1D0X5_9GAMM</name>